<dbReference type="GeneID" id="67179358"/>
<evidence type="ECO:0000313" key="5">
    <source>
        <dbReference type="EMBL" id="QZP37449.1"/>
    </source>
</evidence>
<dbReference type="Gene3D" id="2.60.40.650">
    <property type="match status" value="1"/>
</dbReference>
<feature type="transmembrane region" description="Helical" evidence="2">
    <location>
        <begin position="122"/>
        <end position="140"/>
    </location>
</feature>
<feature type="transmembrane region" description="Helical" evidence="2">
    <location>
        <begin position="6"/>
        <end position="26"/>
    </location>
</feature>
<keyword evidence="2" id="KW-0812">Transmembrane</keyword>
<dbReference type="Gene3D" id="3.90.420.10">
    <property type="entry name" value="Oxidoreductase, molybdopterin-binding domain"/>
    <property type="match status" value="1"/>
</dbReference>
<evidence type="ECO:0000256" key="2">
    <source>
        <dbReference type="SAM" id="Phobius"/>
    </source>
</evidence>
<dbReference type="Pfam" id="PF00174">
    <property type="entry name" value="Oxidored_molyb"/>
    <property type="match status" value="1"/>
</dbReference>
<dbReference type="InterPro" id="IPR005066">
    <property type="entry name" value="MoCF_OxRdtse_dimer"/>
</dbReference>
<dbReference type="EMBL" id="CP081958">
    <property type="protein sequence ID" value="QZP37449.1"/>
    <property type="molecule type" value="Genomic_DNA"/>
</dbReference>
<gene>
    <name evidence="5" type="ORF">K6T50_14410</name>
</gene>
<sequence length="509" mass="52565">MTPPRVRRVAVATASGVAVAAGTFLVAGFSPRWVVVAIAQTVLLALPDAVLAAGIQGLGSTGQPLLVAGSAGLAVALFGGLALLALRVGRVADRDRAEIVFLVGALQALAAFLLAVNPAAAVVGGALGAAVVGLAGASATGTGEVSRGRRGLLRSAGAAAAAVGLAGAGPLARAIGGGPDGRDRAEPVERDPLVERLLDGAAARSFDLAGAEPLVSESFYVVDKNAADPRVDPDSWSLRVTGAVDEEIEIDLDAVESRPAQHRFVTLRCVGDTVNGRKTDTAVWTGFPVADLLEESGVRPDGCCVMVRAADDYYQAFPLSALRDGLLAYRMNGRPLPRQHGAPVRALIPGHWGEINVKWITEIEILEEEATGYWEERGWHGTGPVSTVAKLHHVETDDGAVSVGGHAYAGTRGVSAVEVSTDGGDTWSEADLTDRLPGATPADADPDDPDAVGGEAADAWRGWRYEYEADGEHEVVVRAVEADGTVQPAAERDPFPSGASGYASRTVRP</sequence>
<dbReference type="GO" id="GO:0043546">
    <property type="term" value="F:molybdopterin cofactor binding"/>
    <property type="evidence" value="ECO:0007669"/>
    <property type="project" value="TreeGrafter"/>
</dbReference>
<feature type="region of interest" description="Disordered" evidence="1">
    <location>
        <begin position="433"/>
        <end position="455"/>
    </location>
</feature>
<reference evidence="5 6" key="1">
    <citation type="journal article" date="2021" name="Int. J. Syst. Evol. Microbiol.">
        <title>Halobaculum halophilum sp. nov. and Halobaculum salinum sp. nov., isolated from salt lake and saline soil.</title>
        <authorList>
            <person name="Cui H.L."/>
            <person name="Shi X.W."/>
            <person name="Yin X.M."/>
            <person name="Yang X.Y."/>
            <person name="Hou J."/>
            <person name="Zhu L."/>
        </authorList>
    </citation>
    <scope>NUCLEOTIDE SEQUENCE [LARGE SCALE GENOMIC DNA]</scope>
    <source>
        <strain evidence="5 6">NBRC 109044</strain>
    </source>
</reference>
<keyword evidence="6" id="KW-1185">Reference proteome</keyword>
<dbReference type="SUPFAM" id="SSF56524">
    <property type="entry name" value="Oxidoreductase molybdopterin-binding domain"/>
    <property type="match status" value="1"/>
</dbReference>
<dbReference type="InterPro" id="IPR014756">
    <property type="entry name" value="Ig_E-set"/>
</dbReference>
<dbReference type="RefSeq" id="WP_222607258.1">
    <property type="nucleotide sequence ID" value="NZ_CP081958.1"/>
</dbReference>
<feature type="transmembrane region" description="Helical" evidence="2">
    <location>
        <begin position="98"/>
        <end position="116"/>
    </location>
</feature>
<dbReference type="InterPro" id="IPR000572">
    <property type="entry name" value="OxRdtase_Mopterin-bd_dom"/>
</dbReference>
<dbReference type="PANTHER" id="PTHR19372:SF7">
    <property type="entry name" value="SULFITE OXIDASE, MITOCHONDRIAL"/>
    <property type="match status" value="1"/>
</dbReference>
<dbReference type="Proteomes" id="UP000826254">
    <property type="component" value="Chromosome"/>
</dbReference>
<keyword evidence="2" id="KW-1133">Transmembrane helix</keyword>
<dbReference type="SUPFAM" id="SSF81296">
    <property type="entry name" value="E set domains"/>
    <property type="match status" value="1"/>
</dbReference>
<accession>A0A8T8WC83</accession>
<dbReference type="GO" id="GO:0020037">
    <property type="term" value="F:heme binding"/>
    <property type="evidence" value="ECO:0007669"/>
    <property type="project" value="TreeGrafter"/>
</dbReference>
<feature type="region of interest" description="Disordered" evidence="1">
    <location>
        <begin position="484"/>
        <end position="509"/>
    </location>
</feature>
<dbReference type="InterPro" id="IPR036374">
    <property type="entry name" value="OxRdtase_Mopterin-bd_sf"/>
</dbReference>
<name>A0A8T8WC83_9EURY</name>
<evidence type="ECO:0000259" key="4">
    <source>
        <dbReference type="Pfam" id="PF03404"/>
    </source>
</evidence>
<evidence type="ECO:0000313" key="6">
    <source>
        <dbReference type="Proteomes" id="UP000826254"/>
    </source>
</evidence>
<protein>
    <submittedName>
        <fullName evidence="5">Molybdopterin-dependent oxidoreductase</fullName>
    </submittedName>
</protein>
<dbReference type="PANTHER" id="PTHR19372">
    <property type="entry name" value="SULFITE REDUCTASE"/>
    <property type="match status" value="1"/>
</dbReference>
<dbReference type="AlphaFoldDB" id="A0A8T8WC83"/>
<dbReference type="Pfam" id="PF03404">
    <property type="entry name" value="Mo-co_dimer"/>
    <property type="match status" value="1"/>
</dbReference>
<feature type="transmembrane region" description="Helical" evidence="2">
    <location>
        <begin position="65"/>
        <end position="86"/>
    </location>
</feature>
<proteinExistence type="predicted"/>
<evidence type="ECO:0000259" key="3">
    <source>
        <dbReference type="Pfam" id="PF00174"/>
    </source>
</evidence>
<feature type="transmembrane region" description="Helical" evidence="2">
    <location>
        <begin position="33"/>
        <end position="53"/>
    </location>
</feature>
<dbReference type="KEGG" id="hmp:K6T50_14410"/>
<dbReference type="GO" id="GO:0030151">
    <property type="term" value="F:molybdenum ion binding"/>
    <property type="evidence" value="ECO:0007669"/>
    <property type="project" value="InterPro"/>
</dbReference>
<dbReference type="GO" id="GO:0008482">
    <property type="term" value="F:sulfite oxidase activity"/>
    <property type="evidence" value="ECO:0007669"/>
    <property type="project" value="TreeGrafter"/>
</dbReference>
<dbReference type="GO" id="GO:0006790">
    <property type="term" value="P:sulfur compound metabolic process"/>
    <property type="evidence" value="ECO:0007669"/>
    <property type="project" value="TreeGrafter"/>
</dbReference>
<keyword evidence="2" id="KW-0472">Membrane</keyword>
<feature type="domain" description="Oxidoreductase molybdopterin-binding" evidence="3">
    <location>
        <begin position="228"/>
        <end position="374"/>
    </location>
</feature>
<feature type="transmembrane region" description="Helical" evidence="2">
    <location>
        <begin position="152"/>
        <end position="172"/>
    </location>
</feature>
<evidence type="ECO:0000256" key="1">
    <source>
        <dbReference type="SAM" id="MobiDB-lite"/>
    </source>
</evidence>
<organism evidence="5 6">
    <name type="scientific">Halobaculum magnesiiphilum</name>
    <dbReference type="NCBI Taxonomy" id="1017351"/>
    <lineage>
        <taxon>Archaea</taxon>
        <taxon>Methanobacteriati</taxon>
        <taxon>Methanobacteriota</taxon>
        <taxon>Stenosarchaea group</taxon>
        <taxon>Halobacteria</taxon>
        <taxon>Halobacteriales</taxon>
        <taxon>Haloferacaceae</taxon>
        <taxon>Halobaculum</taxon>
    </lineage>
</organism>
<feature type="domain" description="Moybdenum cofactor oxidoreductase dimerisation" evidence="4">
    <location>
        <begin position="393"/>
        <end position="489"/>
    </location>
</feature>